<feature type="transmembrane region" description="Helical" evidence="1">
    <location>
        <begin position="489"/>
        <end position="506"/>
    </location>
</feature>
<proteinExistence type="predicted"/>
<dbReference type="Pfam" id="PF11028">
    <property type="entry name" value="TMEM260-like"/>
    <property type="match status" value="1"/>
</dbReference>
<dbReference type="Proteomes" id="UP000198984">
    <property type="component" value="Unassembled WGS sequence"/>
</dbReference>
<feature type="transmembrane region" description="Helical" evidence="1">
    <location>
        <begin position="115"/>
        <end position="132"/>
    </location>
</feature>
<keyword evidence="1" id="KW-0812">Transmembrane</keyword>
<dbReference type="PANTHER" id="PTHR16214:SF3">
    <property type="entry name" value="TRANSMEMBRANE PROTEIN 260"/>
    <property type="match status" value="1"/>
</dbReference>
<sequence>MNFNKINNITGWIVCVIACTVYLLTMEATGSLWDCGEFIAASYKLQIPHPPGAPLFVLLGRLFSMWLSPAQAAVGVNVMSALASGFTILFLFWTITHFARKLMVKDNTTISGEQTLLIMGAGAVGALAYTFSDSFWFSAVEGEVYAMSSLFTAMAFWAILKWEQEADRSYADRWLILIAYIIGLSIGVHLLNLLTIPAMVMVYYFRRHKPTLRGTLLALMLGCAITGVVQIGFIQYPAKAAGAMDVWFVNSLGMPFNSGSLFFVVVMIVALVLGMRWAKRKGHYFVRLGLLCTIFLFIGYSTYITTLIRSNANPGIDMYNVDNPVALKGYLGRENYGDFPLVYGQVFTAKPQDYKETGNTYSKGASKYEVTGKRYEAVYDSKDMMLFPRIWDTQNDQGHVDAYRQWLGLAQGEQPTFKDNIRFFMGYQVNFMYLRYFMWNFVGRQNDIQGSGNVRDSNWVSGVSFIDNLLYGDQSKLPDSLKENKAHNTLFFLPLILGIFGLLYHYKQRRKDSLVVGLLFFFTGLAIVLYINQPGNQPRERDYAFVGSFYAFAIWIGLGVLAVHTWLQQRARLKFVYAAPVALLTCLLAVPALMASQEWDDHDRSQKVLARDIAKDYLESCAPNAILFVAGDNETYPLWYAQEVEGIRPDVRVIHTSLLSADWYIEQQTRRTNKAGKPVAMSWGADQYKGDKHNYILYHDAGIFPQDKFYNLKEVMAFMGSDDQRAQLMTSSGESMNYLPSQQLFLPVNKAQVLANGTVSAADSARVAPQVTFRINKNALYKNDLAMLDIIATNNWERPIYFANPFIPRGTGLENYLESEGMTYRLVPLTPLADDAAAAAVDGVPVNSGRMYDNLKKFAFCSADKKGVYFDEPNRSMLQQLRSTYTRLAIDLAAKGDKTKALHVLDTMDRNIREDNYAYGMTSQGNSHNMSSMQVAYAYYLAGNPEKAEAISKKIIKDCEQQIAYYESLPDDKLTNDLRTDYQRATEYIIPQLQKMKATFGNKPGKLL</sequence>
<gene>
    <name evidence="2" type="ORF">SAMN04488505_107109</name>
</gene>
<dbReference type="STRING" id="573321.SAMN04488505_107109"/>
<feature type="transmembrane region" description="Helical" evidence="1">
    <location>
        <begin position="6"/>
        <end position="24"/>
    </location>
</feature>
<accession>A0A1H8CGS1</accession>
<feature type="transmembrane region" description="Helical" evidence="1">
    <location>
        <begin position="284"/>
        <end position="303"/>
    </location>
</feature>
<keyword evidence="1" id="KW-0472">Membrane</keyword>
<feature type="transmembrane region" description="Helical" evidence="1">
    <location>
        <begin position="216"/>
        <end position="236"/>
    </location>
</feature>
<dbReference type="AlphaFoldDB" id="A0A1H8CGS1"/>
<dbReference type="RefSeq" id="WP_089918060.1">
    <property type="nucleotide sequence ID" value="NZ_FOBB01000007.1"/>
</dbReference>
<dbReference type="PANTHER" id="PTHR16214">
    <property type="entry name" value="TRANSMEMBRANE PROTEIN 260"/>
    <property type="match status" value="1"/>
</dbReference>
<feature type="transmembrane region" description="Helical" evidence="1">
    <location>
        <begin position="575"/>
        <end position="594"/>
    </location>
</feature>
<evidence type="ECO:0000313" key="2">
    <source>
        <dbReference type="EMBL" id="SEM94196.1"/>
    </source>
</evidence>
<organism evidence="2 3">
    <name type="scientific">Chitinophaga rupis</name>
    <dbReference type="NCBI Taxonomy" id="573321"/>
    <lineage>
        <taxon>Bacteria</taxon>
        <taxon>Pseudomonadati</taxon>
        <taxon>Bacteroidota</taxon>
        <taxon>Chitinophagia</taxon>
        <taxon>Chitinophagales</taxon>
        <taxon>Chitinophagaceae</taxon>
        <taxon>Chitinophaga</taxon>
    </lineage>
</organism>
<feature type="transmembrane region" description="Helical" evidence="1">
    <location>
        <begin position="543"/>
        <end position="563"/>
    </location>
</feature>
<keyword evidence="1" id="KW-1133">Transmembrane helix</keyword>
<dbReference type="InterPro" id="IPR021280">
    <property type="entry name" value="TMEM260-like"/>
</dbReference>
<dbReference type="OrthoDB" id="9807602at2"/>
<dbReference type="InterPro" id="IPR052724">
    <property type="entry name" value="GT117_domain-containing"/>
</dbReference>
<evidence type="ECO:0008006" key="4">
    <source>
        <dbReference type="Google" id="ProtNLM"/>
    </source>
</evidence>
<feature type="transmembrane region" description="Helical" evidence="1">
    <location>
        <begin position="72"/>
        <end position="95"/>
    </location>
</feature>
<reference evidence="2 3" key="1">
    <citation type="submission" date="2016-10" db="EMBL/GenBank/DDBJ databases">
        <authorList>
            <person name="de Groot N.N."/>
        </authorList>
    </citation>
    <scope>NUCLEOTIDE SEQUENCE [LARGE SCALE GENOMIC DNA]</scope>
    <source>
        <strain evidence="2 3">DSM 21039</strain>
    </source>
</reference>
<protein>
    <recommendedName>
        <fullName evidence="4">DUF2723 domain-containing protein</fullName>
    </recommendedName>
</protein>
<evidence type="ECO:0000256" key="1">
    <source>
        <dbReference type="SAM" id="Phobius"/>
    </source>
</evidence>
<name>A0A1H8CGS1_9BACT</name>
<evidence type="ECO:0000313" key="3">
    <source>
        <dbReference type="Proteomes" id="UP000198984"/>
    </source>
</evidence>
<dbReference type="EMBL" id="FOBB01000007">
    <property type="protein sequence ID" value="SEM94196.1"/>
    <property type="molecule type" value="Genomic_DNA"/>
</dbReference>
<feature type="transmembrane region" description="Helical" evidence="1">
    <location>
        <begin position="256"/>
        <end position="277"/>
    </location>
</feature>
<feature type="transmembrane region" description="Helical" evidence="1">
    <location>
        <begin position="513"/>
        <end position="531"/>
    </location>
</feature>
<keyword evidence="3" id="KW-1185">Reference proteome</keyword>
<feature type="transmembrane region" description="Helical" evidence="1">
    <location>
        <begin position="174"/>
        <end position="204"/>
    </location>
</feature>